<name>A0A1V4IBV1_9CLOT</name>
<dbReference type="EMBL" id="WSRQ01000117">
    <property type="protein sequence ID" value="MVX67316.1"/>
    <property type="molecule type" value="Genomic_DNA"/>
</dbReference>
<gene>
    <name evidence="2" type="ORF">CLCHR_44340</name>
    <name evidence="3" type="ORF">D2A34_20590</name>
    <name evidence="1" type="ORF">GKZ28_27180</name>
</gene>
<reference evidence="1" key="3">
    <citation type="submission" date="2019-12" db="EMBL/GenBank/DDBJ databases">
        <title>Microbes associate with the intestines of laboratory mice.</title>
        <authorList>
            <person name="Navarre W."/>
            <person name="Wong E."/>
        </authorList>
    </citation>
    <scope>NUCLEOTIDE SEQUENCE</scope>
    <source>
        <strain evidence="1">NM79_F5</strain>
    </source>
</reference>
<dbReference type="InterPro" id="IPR036163">
    <property type="entry name" value="HMA_dom_sf"/>
</dbReference>
<evidence type="ECO:0000313" key="1">
    <source>
        <dbReference type="EMBL" id="MVX67316.1"/>
    </source>
</evidence>
<dbReference type="Gene3D" id="3.30.70.100">
    <property type="match status" value="1"/>
</dbReference>
<reference evidence="3 5" key="2">
    <citation type="submission" date="2018-08" db="EMBL/GenBank/DDBJ databases">
        <title>Genome of Clostridium chromiireducens C1, DSM12136.</title>
        <authorList>
            <person name="Xing M."/>
            <person name="Wei Y."/>
            <person name="Ang E.L."/>
            <person name="Zhao H."/>
            <person name="Zhang Y."/>
        </authorList>
    </citation>
    <scope>NUCLEOTIDE SEQUENCE [LARGE SCALE GENOMIC DNA]</scope>
    <source>
        <strain evidence="3 5">C1</strain>
    </source>
</reference>
<dbReference type="Proteomes" id="UP000656077">
    <property type="component" value="Unassembled WGS sequence"/>
</dbReference>
<evidence type="ECO:0000313" key="3">
    <source>
        <dbReference type="EMBL" id="RII32619.1"/>
    </source>
</evidence>
<dbReference type="AlphaFoldDB" id="A0A1V4IBV1"/>
<evidence type="ECO:0000313" key="2">
    <source>
        <dbReference type="EMBL" id="OPJ57409.1"/>
    </source>
</evidence>
<dbReference type="EMBL" id="QXDJ01000006">
    <property type="protein sequence ID" value="RII32619.1"/>
    <property type="molecule type" value="Genomic_DNA"/>
</dbReference>
<reference evidence="2 4" key="1">
    <citation type="submission" date="2017-03" db="EMBL/GenBank/DDBJ databases">
        <title>Genome sequence of Clostridium chromiireducens DSM 23318.</title>
        <authorList>
            <person name="Poehlein A."/>
            <person name="Daniel R."/>
        </authorList>
    </citation>
    <scope>NUCLEOTIDE SEQUENCE [LARGE SCALE GENOMIC DNA]</scope>
    <source>
        <strain evidence="2 4">DSM 23318</strain>
    </source>
</reference>
<dbReference type="SUPFAM" id="SSF55008">
    <property type="entry name" value="HMA, heavy metal-associated domain"/>
    <property type="match status" value="1"/>
</dbReference>
<evidence type="ECO:0000313" key="5">
    <source>
        <dbReference type="Proteomes" id="UP000265930"/>
    </source>
</evidence>
<comment type="caution">
    <text evidence="2">The sequence shown here is derived from an EMBL/GenBank/DDBJ whole genome shotgun (WGS) entry which is preliminary data.</text>
</comment>
<dbReference type="OrthoDB" id="1932203at2"/>
<protein>
    <submittedName>
        <fullName evidence="3">Copper chaperone</fullName>
    </submittedName>
    <submittedName>
        <fullName evidence="1">Ferredoxin</fullName>
    </submittedName>
</protein>
<dbReference type="Proteomes" id="UP000191056">
    <property type="component" value="Unassembled WGS sequence"/>
</dbReference>
<proteinExistence type="predicted"/>
<dbReference type="Proteomes" id="UP000265930">
    <property type="component" value="Unassembled WGS sequence"/>
</dbReference>
<organism evidence="2 4">
    <name type="scientific">Clostridium chromiireducens</name>
    <dbReference type="NCBI Taxonomy" id="225345"/>
    <lineage>
        <taxon>Bacteria</taxon>
        <taxon>Bacillati</taxon>
        <taxon>Bacillota</taxon>
        <taxon>Clostridia</taxon>
        <taxon>Eubacteriales</taxon>
        <taxon>Clostridiaceae</taxon>
        <taxon>Clostridium</taxon>
    </lineage>
</organism>
<dbReference type="RefSeq" id="WP_079442046.1">
    <property type="nucleotide sequence ID" value="NZ_JBLZIA010000006.1"/>
</dbReference>
<dbReference type="STRING" id="225345.CLCHR_44340"/>
<dbReference type="EMBL" id="MZGT01000098">
    <property type="protein sequence ID" value="OPJ57409.1"/>
    <property type="molecule type" value="Genomic_DNA"/>
</dbReference>
<accession>A0A1V4IBV1</accession>
<evidence type="ECO:0000313" key="4">
    <source>
        <dbReference type="Proteomes" id="UP000191056"/>
    </source>
</evidence>
<dbReference type="GO" id="GO:0046872">
    <property type="term" value="F:metal ion binding"/>
    <property type="evidence" value="ECO:0007669"/>
    <property type="project" value="InterPro"/>
</dbReference>
<sequence>MKSVIKICNMESQNDAKIIQDVIVTNSGVIATEISLVKKEITVIYNDSFFNIQKTINYIEDLGYIVI</sequence>
<keyword evidence="4" id="KW-1185">Reference proteome</keyword>